<comment type="similarity">
    <text evidence="2">Belongs to the Bcl-2 family.</text>
</comment>
<comment type="caution">
    <text evidence="7">The sequence shown here is derived from an EMBL/GenBank/DDBJ whole genome shotgun (WGS) entry which is preliminary data.</text>
</comment>
<evidence type="ECO:0000256" key="1">
    <source>
        <dbReference type="ARBA" id="ARBA00004123"/>
    </source>
</evidence>
<dbReference type="InterPro" id="IPR046371">
    <property type="entry name" value="Bcl-2_BH1-3"/>
</dbReference>
<evidence type="ECO:0000256" key="3">
    <source>
        <dbReference type="ARBA" id="ARBA00022703"/>
    </source>
</evidence>
<dbReference type="PRINTS" id="PR01862">
    <property type="entry name" value="BCL2FAMILY"/>
</dbReference>
<evidence type="ECO:0000259" key="6">
    <source>
        <dbReference type="Pfam" id="PF00452"/>
    </source>
</evidence>
<dbReference type="InterPro" id="IPR036834">
    <property type="entry name" value="Bcl-2-like_sf"/>
</dbReference>
<feature type="region of interest" description="Disordered" evidence="5">
    <location>
        <begin position="21"/>
        <end position="58"/>
    </location>
</feature>
<protein>
    <recommendedName>
        <fullName evidence="6">Bcl-2 Bcl-2 homology region 1-3 domain-containing protein</fullName>
    </recommendedName>
</protein>
<dbReference type="InterPro" id="IPR026298">
    <property type="entry name" value="Bcl-2_fam"/>
</dbReference>
<accession>A0A8T2MHK7</accession>
<evidence type="ECO:0000256" key="4">
    <source>
        <dbReference type="ARBA" id="ARBA00023242"/>
    </source>
</evidence>
<feature type="compositionally biased region" description="Basic and acidic residues" evidence="5">
    <location>
        <begin position="21"/>
        <end position="36"/>
    </location>
</feature>
<keyword evidence="3" id="KW-0053">Apoptosis</keyword>
<dbReference type="Pfam" id="PF00452">
    <property type="entry name" value="Bcl-2"/>
    <property type="match status" value="1"/>
</dbReference>
<keyword evidence="4" id="KW-0539">Nucleus</keyword>
<evidence type="ECO:0000256" key="2">
    <source>
        <dbReference type="ARBA" id="ARBA00009458"/>
    </source>
</evidence>
<dbReference type="SUPFAM" id="SSF56854">
    <property type="entry name" value="Bcl-2 inhibitors of programmed cell death"/>
    <property type="match status" value="1"/>
</dbReference>
<dbReference type="InterPro" id="IPR013281">
    <property type="entry name" value="Apop_reg_Mc1"/>
</dbReference>
<proteinExistence type="inferred from homology"/>
<comment type="subcellular location">
    <subcellularLocation>
        <location evidence="1">Nucleus</location>
    </subcellularLocation>
</comment>
<gene>
    <name evidence="7" type="ORF">AMEX_G4315</name>
</gene>
<dbReference type="AlphaFoldDB" id="A0A8T2MHK7"/>
<evidence type="ECO:0000313" key="8">
    <source>
        <dbReference type="Proteomes" id="UP000752171"/>
    </source>
</evidence>
<feature type="domain" description="Bcl-2 Bcl-2 homology region 1-3" evidence="6">
    <location>
        <begin position="107"/>
        <end position="169"/>
    </location>
</feature>
<reference evidence="7 8" key="1">
    <citation type="submission" date="2021-07" db="EMBL/GenBank/DDBJ databases">
        <authorList>
            <person name="Imarazene B."/>
            <person name="Zahm M."/>
            <person name="Klopp C."/>
            <person name="Cabau C."/>
            <person name="Beille S."/>
            <person name="Jouanno E."/>
            <person name="Castinel A."/>
            <person name="Lluch J."/>
            <person name="Gil L."/>
            <person name="Kuchtly C."/>
            <person name="Lopez Roques C."/>
            <person name="Donnadieu C."/>
            <person name="Parrinello H."/>
            <person name="Journot L."/>
            <person name="Du K."/>
            <person name="Schartl M."/>
            <person name="Retaux S."/>
            <person name="Guiguen Y."/>
        </authorList>
    </citation>
    <scope>NUCLEOTIDE SEQUENCE [LARGE SCALE GENOMIC DNA]</scope>
    <source>
        <strain evidence="7">Pach_M1</strain>
        <tissue evidence="7">Testis</tissue>
    </source>
</reference>
<organism evidence="7 8">
    <name type="scientific">Astyanax mexicanus</name>
    <name type="common">Blind cave fish</name>
    <name type="synonym">Astyanax fasciatus mexicanus</name>
    <dbReference type="NCBI Taxonomy" id="7994"/>
    <lineage>
        <taxon>Eukaryota</taxon>
        <taxon>Metazoa</taxon>
        <taxon>Chordata</taxon>
        <taxon>Craniata</taxon>
        <taxon>Vertebrata</taxon>
        <taxon>Euteleostomi</taxon>
        <taxon>Actinopterygii</taxon>
        <taxon>Neopterygii</taxon>
        <taxon>Teleostei</taxon>
        <taxon>Ostariophysi</taxon>
        <taxon>Characiformes</taxon>
        <taxon>Characoidei</taxon>
        <taxon>Acestrorhamphidae</taxon>
        <taxon>Acestrorhamphinae</taxon>
        <taxon>Astyanax</taxon>
    </lineage>
</organism>
<dbReference type="PROSITE" id="PS50062">
    <property type="entry name" value="BCL2_FAMILY"/>
    <property type="match status" value="1"/>
</dbReference>
<dbReference type="EMBL" id="JAICCE010000002">
    <property type="protein sequence ID" value="KAG9281465.1"/>
    <property type="molecule type" value="Genomic_DNA"/>
</dbReference>
<name>A0A8T2MHK7_ASTMX</name>
<dbReference type="GO" id="GO:0042981">
    <property type="term" value="P:regulation of apoptotic process"/>
    <property type="evidence" value="ECO:0007669"/>
    <property type="project" value="InterPro"/>
</dbReference>
<evidence type="ECO:0000313" key="7">
    <source>
        <dbReference type="EMBL" id="KAG9281465.1"/>
    </source>
</evidence>
<dbReference type="InterPro" id="IPR002475">
    <property type="entry name" value="Bcl2-like"/>
</dbReference>
<sequence length="229" mass="25534">MNPTAISLLCDGASPVLYRTEKEEKLPRAERPERGLEGLQSAKGASMGGGSLPDSPRADRDFMRQVQEFNVHLNSPVSTRTVRHHNQLLCSKTRCFSFILQHLCVSTGMVQKLNLEEQDDSMDFISSVAKTLFSDGTTNWGRIVCLVALGAVVCDQLKKKSRDHCITCITLHHLYHLYLCVCVCNVCVFVLQEGFVEFSEVKGQNLLVKSLKAVSRVAGLGFSMFLLHW</sequence>
<dbReference type="Gene3D" id="1.10.437.10">
    <property type="entry name" value="Blc2-like"/>
    <property type="match status" value="1"/>
</dbReference>
<evidence type="ECO:0000256" key="5">
    <source>
        <dbReference type="SAM" id="MobiDB-lite"/>
    </source>
</evidence>
<dbReference type="GO" id="GO:0005634">
    <property type="term" value="C:nucleus"/>
    <property type="evidence" value="ECO:0007669"/>
    <property type="project" value="UniProtKB-SubCell"/>
</dbReference>
<dbReference type="GO" id="GO:0006915">
    <property type="term" value="P:apoptotic process"/>
    <property type="evidence" value="ECO:0007669"/>
    <property type="project" value="UniProtKB-KW"/>
</dbReference>
<dbReference type="PRINTS" id="PR01866">
    <property type="entry name" value="APOPREGMCL1"/>
</dbReference>
<dbReference type="Proteomes" id="UP000752171">
    <property type="component" value="Unassembled WGS sequence"/>
</dbReference>